<feature type="non-terminal residue" evidence="2">
    <location>
        <position position="1"/>
    </location>
</feature>
<evidence type="ECO:0000256" key="1">
    <source>
        <dbReference type="SAM" id="Phobius"/>
    </source>
</evidence>
<evidence type="ECO:0000313" key="2">
    <source>
        <dbReference type="EMBL" id="CCE46038.1"/>
    </source>
</evidence>
<keyword evidence="1" id="KW-0472">Membrane</keyword>
<proteinExistence type="predicted"/>
<feature type="transmembrane region" description="Helical" evidence="1">
    <location>
        <begin position="15"/>
        <end position="48"/>
    </location>
</feature>
<dbReference type="AlphaFoldDB" id="H2A0I3"/>
<sequence length="55" mass="6040">FVEKSVDDTVSPPNFFTFWALAVPVAAAIFLPLMSSILLIVVLSDFIINAVWSKV</sequence>
<keyword evidence="1" id="KW-1133">Transmembrane helix</keyword>
<name>H2A0I3_LACPN</name>
<feature type="non-terminal residue" evidence="2">
    <location>
        <position position="55"/>
    </location>
</feature>
<gene>
    <name evidence="2" type="primary">cnb</name>
</gene>
<reference evidence="2" key="1">
    <citation type="submission" date="2011-10" db="EMBL/GenBank/DDBJ databases">
        <title>Screening of genes involved in cell adhesion among Lactobacillaceae and functional analysis based on gene expression and binding on HT29 and HT29-MTX cell lines.</title>
        <authorList>
            <person name="Turpin W."/>
            <person name="Humblot C."/>
            <person name="Guyot J.P."/>
            <person name="Thomas M."/>
            <person name="Noordine M.L."/>
        </authorList>
    </citation>
    <scope>NUCLEOTIDE SEQUENCE</scope>
    <source>
        <strain evidence="2">11.3</strain>
    </source>
</reference>
<dbReference type="EMBL" id="HE609016">
    <property type="protein sequence ID" value="CCE46038.1"/>
    <property type="molecule type" value="Genomic_DNA"/>
</dbReference>
<keyword evidence="1" id="KW-0812">Transmembrane</keyword>
<accession>H2A0I3</accession>
<organism evidence="2">
    <name type="scientific">Lactiplantibacillus plantarum</name>
    <name type="common">Lactobacillus plantarum</name>
    <dbReference type="NCBI Taxonomy" id="1590"/>
    <lineage>
        <taxon>Bacteria</taxon>
        <taxon>Bacillati</taxon>
        <taxon>Bacillota</taxon>
        <taxon>Bacilli</taxon>
        <taxon>Lactobacillales</taxon>
        <taxon>Lactobacillaceae</taxon>
        <taxon>Lactiplantibacillus</taxon>
    </lineage>
</organism>
<protein>
    <submittedName>
        <fullName evidence="2">Collagen-binding protein</fullName>
    </submittedName>
</protein>